<evidence type="ECO:0000313" key="2">
    <source>
        <dbReference type="Proteomes" id="UP000305067"/>
    </source>
</evidence>
<evidence type="ECO:0000313" key="1">
    <source>
        <dbReference type="EMBL" id="TFK99314.1"/>
    </source>
</evidence>
<proteinExistence type="predicted"/>
<accession>A0A5C3QB70</accession>
<protein>
    <submittedName>
        <fullName evidence="1">Uncharacterized protein</fullName>
    </submittedName>
</protein>
<sequence length="160" mass="18391">MERYVVISLIFETQRRSQWLASVHRDISAQSGRMSSFAIDSDPVTTFERSCSRPSVIARFSGLLFLVHLRLRVPLQIDIRILISHTERFVLAPGTTTVVVVDLLVPSLGEREDFIKWIRLVSFLSRCTSYLSGDKRSPRPREMMQSRLMLSALEPVFHVE</sequence>
<dbReference type="EMBL" id="ML178834">
    <property type="protein sequence ID" value="TFK99314.1"/>
    <property type="molecule type" value="Genomic_DNA"/>
</dbReference>
<organism evidence="1 2">
    <name type="scientific">Pterulicium gracile</name>
    <dbReference type="NCBI Taxonomy" id="1884261"/>
    <lineage>
        <taxon>Eukaryota</taxon>
        <taxon>Fungi</taxon>
        <taxon>Dikarya</taxon>
        <taxon>Basidiomycota</taxon>
        <taxon>Agaricomycotina</taxon>
        <taxon>Agaricomycetes</taxon>
        <taxon>Agaricomycetidae</taxon>
        <taxon>Agaricales</taxon>
        <taxon>Pleurotineae</taxon>
        <taxon>Pterulaceae</taxon>
        <taxon>Pterulicium</taxon>
    </lineage>
</organism>
<dbReference type="Proteomes" id="UP000305067">
    <property type="component" value="Unassembled WGS sequence"/>
</dbReference>
<reference evidence="1 2" key="1">
    <citation type="journal article" date="2019" name="Nat. Ecol. Evol.">
        <title>Megaphylogeny resolves global patterns of mushroom evolution.</title>
        <authorList>
            <person name="Varga T."/>
            <person name="Krizsan K."/>
            <person name="Foldi C."/>
            <person name="Dima B."/>
            <person name="Sanchez-Garcia M."/>
            <person name="Sanchez-Ramirez S."/>
            <person name="Szollosi G.J."/>
            <person name="Szarkandi J.G."/>
            <person name="Papp V."/>
            <person name="Albert L."/>
            <person name="Andreopoulos W."/>
            <person name="Angelini C."/>
            <person name="Antonin V."/>
            <person name="Barry K.W."/>
            <person name="Bougher N.L."/>
            <person name="Buchanan P."/>
            <person name="Buyck B."/>
            <person name="Bense V."/>
            <person name="Catcheside P."/>
            <person name="Chovatia M."/>
            <person name="Cooper J."/>
            <person name="Damon W."/>
            <person name="Desjardin D."/>
            <person name="Finy P."/>
            <person name="Geml J."/>
            <person name="Haridas S."/>
            <person name="Hughes K."/>
            <person name="Justo A."/>
            <person name="Karasinski D."/>
            <person name="Kautmanova I."/>
            <person name="Kiss B."/>
            <person name="Kocsube S."/>
            <person name="Kotiranta H."/>
            <person name="LaButti K.M."/>
            <person name="Lechner B.E."/>
            <person name="Liimatainen K."/>
            <person name="Lipzen A."/>
            <person name="Lukacs Z."/>
            <person name="Mihaltcheva S."/>
            <person name="Morgado L.N."/>
            <person name="Niskanen T."/>
            <person name="Noordeloos M.E."/>
            <person name="Ohm R.A."/>
            <person name="Ortiz-Santana B."/>
            <person name="Ovrebo C."/>
            <person name="Racz N."/>
            <person name="Riley R."/>
            <person name="Savchenko A."/>
            <person name="Shiryaev A."/>
            <person name="Soop K."/>
            <person name="Spirin V."/>
            <person name="Szebenyi C."/>
            <person name="Tomsovsky M."/>
            <person name="Tulloss R.E."/>
            <person name="Uehling J."/>
            <person name="Grigoriev I.V."/>
            <person name="Vagvolgyi C."/>
            <person name="Papp T."/>
            <person name="Martin F.M."/>
            <person name="Miettinen O."/>
            <person name="Hibbett D.S."/>
            <person name="Nagy L.G."/>
        </authorList>
    </citation>
    <scope>NUCLEOTIDE SEQUENCE [LARGE SCALE GENOMIC DNA]</scope>
    <source>
        <strain evidence="1 2">CBS 309.79</strain>
    </source>
</reference>
<keyword evidence="2" id="KW-1185">Reference proteome</keyword>
<name>A0A5C3QB70_9AGAR</name>
<gene>
    <name evidence="1" type="ORF">BDV98DRAFT_177095</name>
</gene>
<dbReference type="AlphaFoldDB" id="A0A5C3QB70"/>